<comment type="caution">
    <text evidence="5">The sequence shown here is derived from an EMBL/GenBank/DDBJ whole genome shotgun (WGS) entry which is preliminary data.</text>
</comment>
<dbReference type="InterPro" id="IPR000653">
    <property type="entry name" value="DegT/StrS_aminotransferase"/>
</dbReference>
<comment type="similarity">
    <text evidence="1 4">Belongs to the DegT/DnrJ/EryC1 family.</text>
</comment>
<keyword evidence="3 4" id="KW-0663">Pyridoxal phosphate</keyword>
<accession>A0A434A7V1</accession>
<dbReference type="PIRSF" id="PIRSF000390">
    <property type="entry name" value="PLP_StrS"/>
    <property type="match status" value="1"/>
</dbReference>
<gene>
    <name evidence="5" type="primary">pseC</name>
    <name evidence="5" type="ORF">D0817_11430</name>
</gene>
<keyword evidence="6" id="KW-1185">Reference proteome</keyword>
<dbReference type="CDD" id="cd00616">
    <property type="entry name" value="AHBA_syn"/>
    <property type="match status" value="1"/>
</dbReference>
<evidence type="ECO:0000256" key="4">
    <source>
        <dbReference type="RuleBase" id="RU004508"/>
    </source>
</evidence>
<dbReference type="InterPro" id="IPR015424">
    <property type="entry name" value="PyrdxlP-dep_Trfase"/>
</dbReference>
<dbReference type="GO" id="GO:0000271">
    <property type="term" value="P:polysaccharide biosynthetic process"/>
    <property type="evidence" value="ECO:0007669"/>
    <property type="project" value="TreeGrafter"/>
</dbReference>
<dbReference type="PANTHER" id="PTHR30244:SF34">
    <property type="entry name" value="DTDP-4-AMINO-4,6-DIDEOXYGALACTOSE TRANSAMINASE"/>
    <property type="match status" value="1"/>
</dbReference>
<dbReference type="InterPro" id="IPR020026">
    <property type="entry name" value="PseC"/>
</dbReference>
<dbReference type="OrthoDB" id="9810913at2"/>
<evidence type="ECO:0000313" key="5">
    <source>
        <dbReference type="EMBL" id="RUT70417.1"/>
    </source>
</evidence>
<dbReference type="GO" id="GO:0008483">
    <property type="term" value="F:transaminase activity"/>
    <property type="evidence" value="ECO:0007669"/>
    <property type="project" value="UniProtKB-KW"/>
</dbReference>
<dbReference type="EMBL" id="QWDM01000006">
    <property type="protein sequence ID" value="RUT70417.1"/>
    <property type="molecule type" value="Genomic_DNA"/>
</dbReference>
<dbReference type="Pfam" id="PF01041">
    <property type="entry name" value="DegT_DnrJ_EryC1"/>
    <property type="match status" value="1"/>
</dbReference>
<dbReference type="Gene3D" id="3.40.640.10">
    <property type="entry name" value="Type I PLP-dependent aspartate aminotransferase-like (Major domain)"/>
    <property type="match status" value="1"/>
</dbReference>
<dbReference type="InterPro" id="IPR015422">
    <property type="entry name" value="PyrdxlP-dep_Trfase_small"/>
</dbReference>
<proteinExistence type="inferred from homology"/>
<dbReference type="Gene3D" id="3.90.1150.10">
    <property type="entry name" value="Aspartate Aminotransferase, domain 1"/>
    <property type="match status" value="1"/>
</dbReference>
<feature type="active site" description="Proton acceptor" evidence="2">
    <location>
        <position position="195"/>
    </location>
</feature>
<dbReference type="GO" id="GO:0030170">
    <property type="term" value="F:pyridoxal phosphate binding"/>
    <property type="evidence" value="ECO:0007669"/>
    <property type="project" value="TreeGrafter"/>
</dbReference>
<dbReference type="NCBIfam" id="TIGR03588">
    <property type="entry name" value="PseC"/>
    <property type="match status" value="1"/>
</dbReference>
<protein>
    <submittedName>
        <fullName evidence="5">UDP-4-amino-4, 6-dideoxy-N-acetyl-beta-L-altrosamine transaminase</fullName>
        <ecNumber evidence="5">2.6.1.92</ecNumber>
    </submittedName>
</protein>
<name>A0A434A7V1_9FLAO</name>
<organism evidence="5 6">
    <name type="scientific">Flavobacterium cupreum</name>
    <dbReference type="NCBI Taxonomy" id="2133766"/>
    <lineage>
        <taxon>Bacteria</taxon>
        <taxon>Pseudomonadati</taxon>
        <taxon>Bacteroidota</taxon>
        <taxon>Flavobacteriia</taxon>
        <taxon>Flavobacteriales</taxon>
        <taxon>Flavobacteriaceae</taxon>
        <taxon>Flavobacterium</taxon>
    </lineage>
</organism>
<evidence type="ECO:0000313" key="6">
    <source>
        <dbReference type="Proteomes" id="UP000288102"/>
    </source>
</evidence>
<evidence type="ECO:0000256" key="3">
    <source>
        <dbReference type="PIRSR" id="PIRSR000390-2"/>
    </source>
</evidence>
<sequence length="384" mass="43590">MENKIIPYGRQDITDEDIRAVIETLQSDFLTQGPKIKEFEDKFAKSVDAKYAVAVNNATSGLHIAVMALGLKEGQRIITTPITFAASANCARFVGAEVWFADIDRETYLLSVEKTRALIESKPRGFFTGIIPVDFAGLPVNLEEFRKLADEHGLWILEDACHAPGGYFNDSNKQKQFCGNVEYADAAVFSFHPVKHIACGEGGMVTTNSEEIYKKLLLLRSHGITKENMSENQGGWFYEMQTLGFNYRITDFQAALGISQLSRNEAGVLKRNEIAQKYKDAFKGKLKFQALPENCLNAHHLFVIEVKDRKGLYDFLHTNKIYAQIHYIPVHQLPYYKKIGYNSETDLSNSENYYSRCISLPMYPTLTIEEQEFVIKKTLEFLNV</sequence>
<feature type="modified residue" description="N6-(pyridoxal phosphate)lysine" evidence="3">
    <location>
        <position position="195"/>
    </location>
</feature>
<dbReference type="AlphaFoldDB" id="A0A434A7V1"/>
<dbReference type="Proteomes" id="UP000288102">
    <property type="component" value="Unassembled WGS sequence"/>
</dbReference>
<dbReference type="PANTHER" id="PTHR30244">
    <property type="entry name" value="TRANSAMINASE"/>
    <property type="match status" value="1"/>
</dbReference>
<keyword evidence="5" id="KW-0808">Transferase</keyword>
<evidence type="ECO:0000256" key="1">
    <source>
        <dbReference type="ARBA" id="ARBA00037999"/>
    </source>
</evidence>
<evidence type="ECO:0000256" key="2">
    <source>
        <dbReference type="PIRSR" id="PIRSR000390-1"/>
    </source>
</evidence>
<dbReference type="SUPFAM" id="SSF53383">
    <property type="entry name" value="PLP-dependent transferases"/>
    <property type="match status" value="1"/>
</dbReference>
<dbReference type="InterPro" id="IPR015421">
    <property type="entry name" value="PyrdxlP-dep_Trfase_major"/>
</dbReference>
<dbReference type="EC" id="2.6.1.92" evidence="5"/>
<keyword evidence="5" id="KW-0032">Aminotransferase</keyword>
<dbReference type="RefSeq" id="WP_127338500.1">
    <property type="nucleotide sequence ID" value="NZ_QWDM01000006.1"/>
</dbReference>
<reference evidence="6" key="1">
    <citation type="journal article" date="2019" name="Syst. Appl. Microbiol.">
        <title>Flavobacterium circumlabens sp. nov. and Flavobacterium cupreum sp. nov., two psychrotrophic species isolated from Antarctic environmental samples.</title>
        <authorList>
            <person name="Kralova S."/>
            <person name="Busse H.-J."/>
            <person name="Svec P."/>
            <person name="Maslanova I."/>
            <person name="Stankova E."/>
            <person name="Bartak M."/>
            <person name="Sedlacek I."/>
        </authorList>
    </citation>
    <scope>NUCLEOTIDE SEQUENCE [LARGE SCALE GENOMIC DNA]</scope>
    <source>
        <strain evidence="6">CCM 8825</strain>
    </source>
</reference>